<comment type="caution">
    <text evidence="2">The sequence shown here is derived from an EMBL/GenBank/DDBJ whole genome shotgun (WGS) entry which is preliminary data.</text>
</comment>
<feature type="transmembrane region" description="Helical" evidence="1">
    <location>
        <begin position="175"/>
        <end position="198"/>
    </location>
</feature>
<organism evidence="2 3">
    <name type="scientific">Acanthosepion pharaonis</name>
    <name type="common">Pharaoh cuttlefish</name>
    <name type="synonym">Sepia pharaonis</name>
    <dbReference type="NCBI Taxonomy" id="158019"/>
    <lineage>
        <taxon>Eukaryota</taxon>
        <taxon>Metazoa</taxon>
        <taxon>Spiralia</taxon>
        <taxon>Lophotrochozoa</taxon>
        <taxon>Mollusca</taxon>
        <taxon>Cephalopoda</taxon>
        <taxon>Coleoidea</taxon>
        <taxon>Decapodiformes</taxon>
        <taxon>Sepiida</taxon>
        <taxon>Sepiina</taxon>
        <taxon>Sepiidae</taxon>
        <taxon>Acanthosepion</taxon>
    </lineage>
</organism>
<keyword evidence="1" id="KW-0812">Transmembrane</keyword>
<dbReference type="Proteomes" id="UP000597762">
    <property type="component" value="Unassembled WGS sequence"/>
</dbReference>
<evidence type="ECO:0000313" key="3">
    <source>
        <dbReference type="Proteomes" id="UP000597762"/>
    </source>
</evidence>
<feature type="transmembrane region" description="Helical" evidence="1">
    <location>
        <begin position="128"/>
        <end position="155"/>
    </location>
</feature>
<dbReference type="AlphaFoldDB" id="A0A812DEI8"/>
<keyword evidence="1" id="KW-0472">Membrane</keyword>
<feature type="transmembrane region" description="Helical" evidence="1">
    <location>
        <begin position="68"/>
        <end position="86"/>
    </location>
</feature>
<sequence length="263" mass="30721">MISCKGGGVHALVPPHLIPLARTTRGVLSYFRPELIPCWLTLWFYLFFLFICFSSLFSLLFSITFSNLFFSFISYSDIFNSAFPLLPLPLHFFLYNSLFLNSVFLFNFLHFASVFLSSSSASSSSLRFFSLYTFLFVQLPSFSLCFSLLLLLILPSLFSLHKCLFIQLPPFCLCFFFPLPSLIIPFLLCILDFLLSILNNFSSYFLSHPLMFHLFYQRFSLINNHSFDTSQQFPQHLPPFWIYGRQKNELKTTYYTVQLKGDY</sequence>
<feature type="transmembrane region" description="Helical" evidence="1">
    <location>
        <begin position="92"/>
        <end position="116"/>
    </location>
</feature>
<feature type="transmembrane region" description="Helical" evidence="1">
    <location>
        <begin position="42"/>
        <end position="61"/>
    </location>
</feature>
<evidence type="ECO:0000313" key="2">
    <source>
        <dbReference type="EMBL" id="CAE1297806.1"/>
    </source>
</evidence>
<reference evidence="2" key="1">
    <citation type="submission" date="2021-01" db="EMBL/GenBank/DDBJ databases">
        <authorList>
            <person name="Li R."/>
            <person name="Bekaert M."/>
        </authorList>
    </citation>
    <scope>NUCLEOTIDE SEQUENCE</scope>
    <source>
        <strain evidence="2">Farmed</strain>
    </source>
</reference>
<protein>
    <submittedName>
        <fullName evidence="2">Uncharacterized protein</fullName>
    </submittedName>
</protein>
<keyword evidence="1" id="KW-1133">Transmembrane helix</keyword>
<accession>A0A812DEI8</accession>
<evidence type="ECO:0000256" key="1">
    <source>
        <dbReference type="SAM" id="Phobius"/>
    </source>
</evidence>
<keyword evidence="3" id="KW-1185">Reference proteome</keyword>
<name>A0A812DEI8_ACAPH</name>
<dbReference type="EMBL" id="CAHIKZ030003228">
    <property type="protein sequence ID" value="CAE1297806.1"/>
    <property type="molecule type" value="Genomic_DNA"/>
</dbReference>
<gene>
    <name evidence="2" type="ORF">SPHA_52251</name>
</gene>
<proteinExistence type="predicted"/>